<feature type="transmembrane region" description="Helical" evidence="6">
    <location>
        <begin position="101"/>
        <end position="121"/>
    </location>
</feature>
<keyword evidence="9" id="KW-1185">Reference proteome</keyword>
<feature type="transmembrane region" description="Helical" evidence="6">
    <location>
        <begin position="281"/>
        <end position="300"/>
    </location>
</feature>
<feature type="transmembrane region" description="Helical" evidence="6">
    <location>
        <begin position="185"/>
        <end position="204"/>
    </location>
</feature>
<dbReference type="PANTHER" id="PTHR43478">
    <property type="entry name" value="NA+/H+ ANTIPORTER-RELATED"/>
    <property type="match status" value="1"/>
</dbReference>
<feature type="domain" description="Na+/H+ antiporter NhaC-like C-terminal" evidence="7">
    <location>
        <begin position="172"/>
        <end position="465"/>
    </location>
</feature>
<evidence type="ECO:0000256" key="4">
    <source>
        <dbReference type="ARBA" id="ARBA00022989"/>
    </source>
</evidence>
<feature type="transmembrane region" description="Helical" evidence="6">
    <location>
        <begin position="142"/>
        <end position="165"/>
    </location>
</feature>
<feature type="transmembrane region" description="Helical" evidence="6">
    <location>
        <begin position="447"/>
        <end position="463"/>
    </location>
</feature>
<keyword evidence="5 6" id="KW-0472">Membrane</keyword>
<dbReference type="STRING" id="1526.SAMN02910262_02054"/>
<keyword evidence="3 6" id="KW-0812">Transmembrane</keyword>
<feature type="transmembrane region" description="Helical" evidence="6">
    <location>
        <begin position="241"/>
        <end position="261"/>
    </location>
</feature>
<feature type="transmembrane region" description="Helical" evidence="6">
    <location>
        <begin position="469"/>
        <end position="488"/>
    </location>
</feature>
<dbReference type="InterPro" id="IPR018461">
    <property type="entry name" value="Na/H_Antiport_NhaC-like_C"/>
</dbReference>
<keyword evidence="2" id="KW-1003">Cell membrane</keyword>
<comment type="subcellular location">
    <subcellularLocation>
        <location evidence="1">Cell membrane</location>
        <topology evidence="1">Multi-pass membrane protein</topology>
    </subcellularLocation>
</comment>
<feature type="transmembrane region" description="Helical" evidence="6">
    <location>
        <begin position="321"/>
        <end position="337"/>
    </location>
</feature>
<gene>
    <name evidence="8" type="ORF">SAMN04487771_106710</name>
</gene>
<dbReference type="AlphaFoldDB" id="A0A1I0I4J7"/>
<dbReference type="Proteomes" id="UP000199820">
    <property type="component" value="Unassembled WGS sequence"/>
</dbReference>
<evidence type="ECO:0000256" key="6">
    <source>
        <dbReference type="SAM" id="Phobius"/>
    </source>
</evidence>
<evidence type="ECO:0000256" key="1">
    <source>
        <dbReference type="ARBA" id="ARBA00004651"/>
    </source>
</evidence>
<proteinExistence type="predicted"/>
<feature type="transmembrane region" description="Helical" evidence="6">
    <location>
        <begin position="24"/>
        <end position="42"/>
    </location>
</feature>
<sequence>MSATVFSLLPPVVAIALALFTKEVYMSLTIGILVGAFLFVGAQPVTAVQTVLSIMGAKIGGNVNILVFLVFLGIVVALITKSGASKAYGDWAAKAIHTKRGALFATIFLGVFIFVDDYFNCLTVGTVMRPVTDKFKITRAKLAYIIDATAAPVCIIAPVSSWAAAVGSSLPEDSGIDGFNLFLHTIPFNLYAILTLLFMIFIVVRNADFSSMKKYEQRVAQCGSEEIVGGETMDIAGRGKVIDLIAPILVLILFCVAGMMYTGGILDGVGVVEAFANCDAALSLALGSFFTLVFIFVFYLSRRVLHYSEFCESLTIGAKSMVPAIMILSLAWTLSGICSEDYLNIGGFVSSLVQGSAMVGVLMPAVMFVVAAGLAFATGTSWGTFGILIPIALAVIGSGDVDTLTITTSAILAGAVCGDHVSPISDTTILASAGAQCNHIYHVSTQIPYVACVAGCCVLGYLADGITGNGYIGTVLSIVLLIVLVAVLNSRQKAENKGAECAEGTSAQNPQNP</sequence>
<evidence type="ECO:0000313" key="8">
    <source>
        <dbReference type="EMBL" id="SET91428.1"/>
    </source>
</evidence>
<keyword evidence="4 6" id="KW-1133">Transmembrane helix</keyword>
<evidence type="ECO:0000259" key="7">
    <source>
        <dbReference type="Pfam" id="PF03553"/>
    </source>
</evidence>
<dbReference type="Pfam" id="PF03553">
    <property type="entry name" value="Na_H_antiporter"/>
    <property type="match status" value="1"/>
</dbReference>
<evidence type="ECO:0000256" key="3">
    <source>
        <dbReference type="ARBA" id="ARBA00022692"/>
    </source>
</evidence>
<evidence type="ECO:0000256" key="2">
    <source>
        <dbReference type="ARBA" id="ARBA00022475"/>
    </source>
</evidence>
<accession>A0A1I0I4J7</accession>
<dbReference type="RefSeq" id="WP_074650479.1">
    <property type="nucleotide sequence ID" value="NZ_FOIL01000067.1"/>
</dbReference>
<protein>
    <submittedName>
        <fullName evidence="8">Transporter, NhaC family (TC 2.A.35)</fullName>
    </submittedName>
</protein>
<dbReference type="EMBL" id="FOIL01000067">
    <property type="protein sequence ID" value="SET91428.1"/>
    <property type="molecule type" value="Genomic_DNA"/>
</dbReference>
<dbReference type="PANTHER" id="PTHR43478:SF1">
    <property type="entry name" value="NA+_H+ ANTIPORTER NHAC-LIKE C-TERMINAL DOMAIN-CONTAINING PROTEIN"/>
    <property type="match status" value="1"/>
</dbReference>
<dbReference type="eggNOG" id="COG1757">
    <property type="taxonomic scope" value="Bacteria"/>
</dbReference>
<reference evidence="8 9" key="1">
    <citation type="submission" date="2016-10" db="EMBL/GenBank/DDBJ databases">
        <authorList>
            <person name="de Groot N.N."/>
        </authorList>
    </citation>
    <scope>NUCLEOTIDE SEQUENCE [LARGE SCALE GENOMIC DNA]</scope>
    <source>
        <strain evidence="8 9">KH1P1</strain>
    </source>
</reference>
<name>A0A1I0I4J7_9FIRM</name>
<feature type="transmembrane region" description="Helical" evidence="6">
    <location>
        <begin position="357"/>
        <end position="377"/>
    </location>
</feature>
<dbReference type="GO" id="GO:0005886">
    <property type="term" value="C:plasma membrane"/>
    <property type="evidence" value="ECO:0007669"/>
    <property type="project" value="UniProtKB-SubCell"/>
</dbReference>
<evidence type="ECO:0000313" key="9">
    <source>
        <dbReference type="Proteomes" id="UP000199820"/>
    </source>
</evidence>
<organism evidence="8 9">
    <name type="scientific">[Clostridium] aminophilum</name>
    <dbReference type="NCBI Taxonomy" id="1526"/>
    <lineage>
        <taxon>Bacteria</taxon>
        <taxon>Bacillati</taxon>
        <taxon>Bacillota</taxon>
        <taxon>Clostridia</taxon>
        <taxon>Lachnospirales</taxon>
        <taxon>Lachnospiraceae</taxon>
    </lineage>
</organism>
<evidence type="ECO:0000256" key="5">
    <source>
        <dbReference type="ARBA" id="ARBA00023136"/>
    </source>
</evidence>
<dbReference type="OrthoDB" id="9762978at2"/>
<feature type="transmembrane region" description="Helical" evidence="6">
    <location>
        <begin position="63"/>
        <end position="81"/>
    </location>
</feature>